<evidence type="ECO:0000313" key="1">
    <source>
        <dbReference type="EMBL" id="KAF7381265.1"/>
    </source>
</evidence>
<protein>
    <submittedName>
        <fullName evidence="1">Uncharacterized protein</fullName>
    </submittedName>
</protein>
<dbReference type="Proteomes" id="UP000617340">
    <property type="component" value="Unassembled WGS sequence"/>
</dbReference>
<organism evidence="1 2">
    <name type="scientific">Vespula germanica</name>
    <name type="common">German yellow jacket</name>
    <name type="synonym">Paravespula germanica</name>
    <dbReference type="NCBI Taxonomy" id="30212"/>
    <lineage>
        <taxon>Eukaryota</taxon>
        <taxon>Metazoa</taxon>
        <taxon>Ecdysozoa</taxon>
        <taxon>Arthropoda</taxon>
        <taxon>Hexapoda</taxon>
        <taxon>Insecta</taxon>
        <taxon>Pterygota</taxon>
        <taxon>Neoptera</taxon>
        <taxon>Endopterygota</taxon>
        <taxon>Hymenoptera</taxon>
        <taxon>Apocrita</taxon>
        <taxon>Aculeata</taxon>
        <taxon>Vespoidea</taxon>
        <taxon>Vespidae</taxon>
        <taxon>Vespinae</taxon>
        <taxon>Vespula</taxon>
    </lineage>
</organism>
<evidence type="ECO:0000313" key="2">
    <source>
        <dbReference type="Proteomes" id="UP000617340"/>
    </source>
</evidence>
<dbReference type="EMBL" id="JACSDZ010000022">
    <property type="protein sequence ID" value="KAF7381265.1"/>
    <property type="molecule type" value="Genomic_DNA"/>
</dbReference>
<name>A0A834J4C4_VESGE</name>
<accession>A0A834J4C4</accession>
<sequence length="146" mass="16979">MAIFSYNTSVHECHNIRHMRSSLIKELSEQLAKYQKSTKHNLNSSKDVAEYEACNLQMINNTIFIQLLQSSDYNIYITNEGNIYTHQLCQQLHTTGNFSLKTNALLSGAQVPRPAKGLNIATHKHMRRRGHPNIRRNYVIRLLYRH</sequence>
<reference evidence="1" key="1">
    <citation type="journal article" date="2020" name="G3 (Bethesda)">
        <title>High-Quality Assemblies for Three Invasive Social Wasps from the &lt;i&gt;Vespula&lt;/i&gt; Genus.</title>
        <authorList>
            <person name="Harrop T.W.R."/>
            <person name="Guhlin J."/>
            <person name="McLaughlin G.M."/>
            <person name="Permina E."/>
            <person name="Stockwell P."/>
            <person name="Gilligan J."/>
            <person name="Le Lec M.F."/>
            <person name="Gruber M.A.M."/>
            <person name="Quinn O."/>
            <person name="Lovegrove M."/>
            <person name="Duncan E.J."/>
            <person name="Remnant E.J."/>
            <person name="Van Eeckhoven J."/>
            <person name="Graham B."/>
            <person name="Knapp R.A."/>
            <person name="Langford K.W."/>
            <person name="Kronenberg Z."/>
            <person name="Press M.O."/>
            <person name="Eacker S.M."/>
            <person name="Wilson-Rankin E.E."/>
            <person name="Purcell J."/>
            <person name="Lester P.J."/>
            <person name="Dearden P.K."/>
        </authorList>
    </citation>
    <scope>NUCLEOTIDE SEQUENCE</scope>
    <source>
        <strain evidence="1">Linc-1</strain>
    </source>
</reference>
<keyword evidence="2" id="KW-1185">Reference proteome</keyword>
<gene>
    <name evidence="1" type="ORF">HZH68_016140</name>
</gene>
<proteinExistence type="predicted"/>
<dbReference type="AlphaFoldDB" id="A0A834J4C4"/>
<comment type="caution">
    <text evidence="1">The sequence shown here is derived from an EMBL/GenBank/DDBJ whole genome shotgun (WGS) entry which is preliminary data.</text>
</comment>